<accession>A0A1M5LX35</accession>
<evidence type="ECO:0000256" key="9">
    <source>
        <dbReference type="HAMAP-Rule" id="MF_01884"/>
    </source>
</evidence>
<evidence type="ECO:0000313" key="17">
    <source>
        <dbReference type="Proteomes" id="UP000237771"/>
    </source>
</evidence>
<feature type="binding site" evidence="9">
    <location>
        <position position="396"/>
    </location>
    <ligand>
        <name>ATP</name>
        <dbReference type="ChEBI" id="CHEBI:30616"/>
    </ligand>
</feature>
<dbReference type="PANTHER" id="PTHR46425:SF1">
    <property type="entry name" value="TRANSCRIPTION TERMINATION FACTOR RHO"/>
    <property type="match status" value="1"/>
</dbReference>
<keyword evidence="8 9" id="KW-0804">Transcription</keyword>
<dbReference type="Proteomes" id="UP000237771">
    <property type="component" value="Unassembled WGS sequence"/>
</dbReference>
<dbReference type="Pfam" id="PF00006">
    <property type="entry name" value="ATP-synt_ab"/>
    <property type="match status" value="1"/>
</dbReference>
<dbReference type="GO" id="GO:0016787">
    <property type="term" value="F:hydrolase activity"/>
    <property type="evidence" value="ECO:0007669"/>
    <property type="project" value="UniProtKB-KW"/>
</dbReference>
<evidence type="ECO:0000256" key="10">
    <source>
        <dbReference type="NCBIfam" id="TIGR00767"/>
    </source>
</evidence>
<evidence type="ECO:0000256" key="12">
    <source>
        <dbReference type="SAM" id="MobiDB-lite"/>
    </source>
</evidence>
<keyword evidence="2 9" id="KW-0547">Nucleotide-binding</keyword>
<feature type="compositionally biased region" description="Low complexity" evidence="12">
    <location>
        <begin position="205"/>
        <end position="218"/>
    </location>
</feature>
<keyword evidence="3 9" id="KW-0378">Hydrolase</keyword>
<comment type="subunit">
    <text evidence="9">Homohexamer. The homohexamer assembles into an open ring structure.</text>
</comment>
<comment type="caution">
    <text evidence="9">Lacks conserved residue(s) required for the propagation of feature annotation.</text>
</comment>
<evidence type="ECO:0000256" key="11">
    <source>
        <dbReference type="PROSITE-ProRule" id="PRU01203"/>
    </source>
</evidence>
<dbReference type="Gene3D" id="3.40.50.300">
    <property type="entry name" value="P-loop containing nucleotide triphosphate hydrolases"/>
    <property type="match status" value="1"/>
</dbReference>
<dbReference type="PANTHER" id="PTHR46425">
    <property type="entry name" value="TRANSCRIPTION TERMINATION FACTOR RHO"/>
    <property type="match status" value="1"/>
</dbReference>
<evidence type="ECO:0000313" key="15">
    <source>
        <dbReference type="EMBL" id="SHG68943.1"/>
    </source>
</evidence>
<reference evidence="14 17" key="3">
    <citation type="submission" date="2018-03" db="EMBL/GenBank/DDBJ databases">
        <title>Genomic Encyclopedia of Archaeal and Bacterial Type Strains, Phase II (KMG-II): from individual species to whole genera.</title>
        <authorList>
            <person name="Goeker M."/>
        </authorList>
    </citation>
    <scope>NUCLEOTIDE SEQUENCE [LARGE SCALE GENOMIC DNA]</scope>
    <source>
        <strain evidence="14 17">DSM 17797</strain>
    </source>
</reference>
<dbReference type="CDD" id="cd01128">
    <property type="entry name" value="rho_factor_C"/>
    <property type="match status" value="1"/>
</dbReference>
<dbReference type="GO" id="GO:0008186">
    <property type="term" value="F:ATP-dependent activity, acting on RNA"/>
    <property type="evidence" value="ECO:0007669"/>
    <property type="project" value="UniProtKB-UniRule"/>
</dbReference>
<proteinExistence type="inferred from homology"/>
<dbReference type="InterPro" id="IPR011113">
    <property type="entry name" value="Rho_RNA-bd"/>
</dbReference>
<comment type="similarity">
    <text evidence="9 11">Belongs to the Rho family.</text>
</comment>
<feature type="region of interest" description="Disordered" evidence="12">
    <location>
        <begin position="42"/>
        <end position="66"/>
    </location>
</feature>
<evidence type="ECO:0000313" key="14">
    <source>
        <dbReference type="EMBL" id="PRZ24115.1"/>
    </source>
</evidence>
<dbReference type="NCBIfam" id="TIGR00767">
    <property type="entry name" value="rho"/>
    <property type="match status" value="1"/>
</dbReference>
<dbReference type="GO" id="GO:0005829">
    <property type="term" value="C:cytosol"/>
    <property type="evidence" value="ECO:0007669"/>
    <property type="project" value="UniProtKB-ARBA"/>
</dbReference>
<dbReference type="PROSITE" id="PS51856">
    <property type="entry name" value="RHO_RNA_BD"/>
    <property type="match status" value="1"/>
</dbReference>
<dbReference type="Proteomes" id="UP000184384">
    <property type="component" value="Unassembled WGS sequence"/>
</dbReference>
<dbReference type="InterPro" id="IPR012340">
    <property type="entry name" value="NA-bd_OB-fold"/>
</dbReference>
<dbReference type="NCBIfam" id="NF006886">
    <property type="entry name" value="PRK09376.1"/>
    <property type="match status" value="1"/>
</dbReference>
<dbReference type="SMART" id="SM00382">
    <property type="entry name" value="AAA"/>
    <property type="match status" value="1"/>
</dbReference>
<feature type="compositionally biased region" description="Basic and acidic residues" evidence="12">
    <location>
        <begin position="49"/>
        <end position="64"/>
    </location>
</feature>
<dbReference type="Gene3D" id="2.40.50.140">
    <property type="entry name" value="Nucleic acid-binding proteins"/>
    <property type="match status" value="1"/>
</dbReference>
<gene>
    <name evidence="9" type="primary">rho</name>
    <name evidence="14" type="ORF">BC624_104232</name>
    <name evidence="15" type="ORF">SAMN05443373_103232</name>
</gene>
<evidence type="ECO:0000256" key="4">
    <source>
        <dbReference type="ARBA" id="ARBA00022806"/>
    </source>
</evidence>
<protein>
    <recommendedName>
        <fullName evidence="9 10">Transcription termination factor Rho</fullName>
        <ecNumber evidence="9 10">3.6.4.-</ecNumber>
    </recommendedName>
    <alternativeName>
        <fullName evidence="9">ATP-dependent helicase Rho</fullName>
    </alternativeName>
</protein>
<feature type="binding site" evidence="9">
    <location>
        <begin position="353"/>
        <end position="358"/>
    </location>
    <ligand>
        <name>ATP</name>
        <dbReference type="ChEBI" id="CHEBI:30616"/>
    </ligand>
</feature>
<dbReference type="RefSeq" id="WP_072941811.1">
    <property type="nucleotide sequence ID" value="NZ_FQWO01000003.1"/>
</dbReference>
<dbReference type="InterPro" id="IPR036269">
    <property type="entry name" value="Rho_N_sf"/>
</dbReference>
<name>A0A1M5LX35_9FLAO</name>
<dbReference type="InterPro" id="IPR011129">
    <property type="entry name" value="CSD"/>
</dbReference>
<dbReference type="GO" id="GO:0004386">
    <property type="term" value="F:helicase activity"/>
    <property type="evidence" value="ECO:0007669"/>
    <property type="project" value="UniProtKB-UniRule"/>
</dbReference>
<evidence type="ECO:0000259" key="13">
    <source>
        <dbReference type="PROSITE" id="PS51856"/>
    </source>
</evidence>
<keyword evidence="4 9" id="KW-0347">Helicase</keyword>
<feature type="binding site" evidence="9">
    <location>
        <begin position="365"/>
        <end position="370"/>
    </location>
    <ligand>
        <name>ATP</name>
        <dbReference type="ChEBI" id="CHEBI:30616"/>
    </ligand>
</feature>
<dbReference type="EMBL" id="FQWO01000003">
    <property type="protein sequence ID" value="SHG68943.1"/>
    <property type="molecule type" value="Genomic_DNA"/>
</dbReference>
<dbReference type="EC" id="3.6.4.-" evidence="9 10"/>
<reference evidence="15" key="1">
    <citation type="submission" date="2016-11" db="EMBL/GenBank/DDBJ databases">
        <authorList>
            <person name="Jaros S."/>
            <person name="Januszkiewicz K."/>
            <person name="Wedrychowicz H."/>
        </authorList>
    </citation>
    <scope>NUCLEOTIDE SEQUENCE [LARGE SCALE GENOMIC DNA]</scope>
    <source>
        <strain evidence="15">DSM 19729</strain>
    </source>
</reference>
<sequence length="602" mass="67398">MFDISALKEMKLAELQEIAKAAKTIKFNGVKKETLIGQILEHQANHLAPKPETKPEADAEESKPKRARIVPVKKAVIQKNKTAPVVIKEEKSIESSADVPQELDFSAAETASELIPDAAAPETITPVEKKAAKVIKFNKSAYEKKIALKKDKENEKEAVADNGGVSDKEIVVESTIVPTTEAIVPNKKINPHDRKRTDDANQLNKQNQNQNQNQNPNFKNKKNNFRDSDFEFDGIIESEGVLEMMPDGYGFLRSSDYNYLASPDDIYLSTSQIRLFGLKTGDTVKGVVRPPKEGEKFFPLVRVLKINGHDPQVVRDRVSFEHLTPVFPSEKFKLAEKQSTISTRIIDLFSPIGKGQRGMIVAQPKTGKTMLLKEIANAIAANHPEVYLIVLLIDERPEEVTDMQRSVRGEVIASTFDREPQEHVKIANIVLEKAKRLVECGHDVVILLDSITRLARAYNTVQPASGKVLSGGVDANALQKPKRFFGAARNVENGGSLSIIATALTETGSKMDEVIFEEFKGTGNMELQLDRKIANKRIFPAIDLTSSSTRRDDMLLDQKTLQRMWIMRKYLSDMNPVEAMDFINDRFKKTRNNDEFLISMND</sequence>
<evidence type="ECO:0000256" key="6">
    <source>
        <dbReference type="ARBA" id="ARBA00022884"/>
    </source>
</evidence>
<evidence type="ECO:0000256" key="8">
    <source>
        <dbReference type="ARBA" id="ARBA00023163"/>
    </source>
</evidence>
<dbReference type="HAMAP" id="MF_01884">
    <property type="entry name" value="Rho"/>
    <property type="match status" value="1"/>
</dbReference>
<feature type="region of interest" description="Disordered" evidence="12">
    <location>
        <begin position="205"/>
        <end position="225"/>
    </location>
</feature>
<dbReference type="SUPFAM" id="SSF50249">
    <property type="entry name" value="Nucleic acid-binding proteins"/>
    <property type="match status" value="1"/>
</dbReference>
<evidence type="ECO:0000256" key="1">
    <source>
        <dbReference type="ARBA" id="ARBA00022472"/>
    </source>
</evidence>
<dbReference type="GO" id="GO:0003723">
    <property type="term" value="F:RNA binding"/>
    <property type="evidence" value="ECO:0007669"/>
    <property type="project" value="UniProtKB-UniRule"/>
</dbReference>
<dbReference type="InterPro" id="IPR003593">
    <property type="entry name" value="AAA+_ATPase"/>
</dbReference>
<evidence type="ECO:0000256" key="7">
    <source>
        <dbReference type="ARBA" id="ARBA00023015"/>
    </source>
</evidence>
<dbReference type="GO" id="GO:0005524">
    <property type="term" value="F:ATP binding"/>
    <property type="evidence" value="ECO:0007669"/>
    <property type="project" value="UniProtKB-UniRule"/>
</dbReference>
<feature type="domain" description="Rho RNA-BD" evidence="13">
    <location>
        <begin position="235"/>
        <end position="310"/>
    </location>
</feature>
<evidence type="ECO:0000256" key="2">
    <source>
        <dbReference type="ARBA" id="ARBA00022741"/>
    </source>
</evidence>
<dbReference type="InterPro" id="IPR004665">
    <property type="entry name" value="Term_rho"/>
</dbReference>
<keyword evidence="6 9" id="KW-0694">RNA-binding</keyword>
<keyword evidence="1 9" id="KW-0806">Transcription termination</keyword>
<dbReference type="GO" id="GO:0006353">
    <property type="term" value="P:DNA-templated transcription termination"/>
    <property type="evidence" value="ECO:0007669"/>
    <property type="project" value="UniProtKB-UniRule"/>
</dbReference>
<keyword evidence="17" id="KW-1185">Reference proteome</keyword>
<reference evidence="16" key="2">
    <citation type="submission" date="2016-11" db="EMBL/GenBank/DDBJ databases">
        <authorList>
            <person name="Varghese N."/>
            <person name="Submissions S."/>
        </authorList>
    </citation>
    <scope>NUCLEOTIDE SEQUENCE [LARGE SCALE GENOMIC DNA]</scope>
    <source>
        <strain evidence="16">DSM 19729</strain>
    </source>
</reference>
<evidence type="ECO:0000313" key="16">
    <source>
        <dbReference type="Proteomes" id="UP000184384"/>
    </source>
</evidence>
<dbReference type="SUPFAM" id="SSF68912">
    <property type="entry name" value="Rho N-terminal domain-like"/>
    <property type="match status" value="1"/>
</dbReference>
<dbReference type="Pfam" id="PF07497">
    <property type="entry name" value="Rho_RNA_bind"/>
    <property type="match status" value="1"/>
</dbReference>
<dbReference type="AlphaFoldDB" id="A0A1M5LX35"/>
<dbReference type="Gene3D" id="1.10.720.10">
    <property type="match status" value="1"/>
</dbReference>
<dbReference type="SMART" id="SM00357">
    <property type="entry name" value="CSP"/>
    <property type="match status" value="1"/>
</dbReference>
<dbReference type="InterPro" id="IPR000194">
    <property type="entry name" value="ATPase_F1/V1/A1_a/bsu_nucl-bd"/>
</dbReference>
<evidence type="ECO:0000256" key="3">
    <source>
        <dbReference type="ARBA" id="ARBA00022801"/>
    </source>
</evidence>
<comment type="function">
    <text evidence="9">Facilitates transcription termination by a mechanism that involves Rho binding to the nascent RNA, activation of Rho's RNA-dependent ATPase activity, and release of the mRNA from the DNA template.</text>
</comment>
<dbReference type="STRING" id="280093.SAMN05443373_103232"/>
<dbReference type="CDD" id="cd04459">
    <property type="entry name" value="Rho_CSD"/>
    <property type="match status" value="1"/>
</dbReference>
<dbReference type="InterPro" id="IPR027417">
    <property type="entry name" value="P-loop_NTPase"/>
</dbReference>
<dbReference type="OrthoDB" id="9805197at2"/>
<keyword evidence="5 9" id="KW-0067">ATP-binding</keyword>
<dbReference type="EMBL" id="PVUB01000004">
    <property type="protein sequence ID" value="PRZ24115.1"/>
    <property type="molecule type" value="Genomic_DNA"/>
</dbReference>
<organism evidence="15 16">
    <name type="scientific">Flavobacterium granuli</name>
    <dbReference type="NCBI Taxonomy" id="280093"/>
    <lineage>
        <taxon>Bacteria</taxon>
        <taxon>Pseudomonadati</taxon>
        <taxon>Bacteroidota</taxon>
        <taxon>Flavobacteriia</taxon>
        <taxon>Flavobacteriales</taxon>
        <taxon>Flavobacteriaceae</taxon>
        <taxon>Flavobacterium</taxon>
    </lineage>
</organism>
<evidence type="ECO:0000256" key="5">
    <source>
        <dbReference type="ARBA" id="ARBA00022840"/>
    </source>
</evidence>
<dbReference type="InterPro" id="IPR041703">
    <property type="entry name" value="Rho_factor_ATP-bd"/>
</dbReference>
<keyword evidence="7 9" id="KW-0805">Transcription regulation</keyword>
<dbReference type="SUPFAM" id="SSF52540">
    <property type="entry name" value="P-loop containing nucleoside triphosphate hydrolases"/>
    <property type="match status" value="1"/>
</dbReference>